<evidence type="ECO:0000313" key="1">
    <source>
        <dbReference type="EMBL" id="QCE14487.1"/>
    </source>
</evidence>
<dbReference type="InterPro" id="IPR008551">
    <property type="entry name" value="TANGO2"/>
</dbReference>
<name>A0A4D6NRS3_VIGUN</name>
<dbReference type="Pfam" id="PF05742">
    <property type="entry name" value="TANGO2"/>
    <property type="match status" value="1"/>
</dbReference>
<protein>
    <submittedName>
        <fullName evidence="1">Transport and Golgi organization protein 2</fullName>
    </submittedName>
</protein>
<organism evidence="1 2">
    <name type="scientific">Vigna unguiculata</name>
    <name type="common">Cowpea</name>
    <dbReference type="NCBI Taxonomy" id="3917"/>
    <lineage>
        <taxon>Eukaryota</taxon>
        <taxon>Viridiplantae</taxon>
        <taxon>Streptophyta</taxon>
        <taxon>Embryophyta</taxon>
        <taxon>Tracheophyta</taxon>
        <taxon>Spermatophyta</taxon>
        <taxon>Magnoliopsida</taxon>
        <taxon>eudicotyledons</taxon>
        <taxon>Gunneridae</taxon>
        <taxon>Pentapetalae</taxon>
        <taxon>rosids</taxon>
        <taxon>fabids</taxon>
        <taxon>Fabales</taxon>
        <taxon>Fabaceae</taxon>
        <taxon>Papilionoideae</taxon>
        <taxon>50 kb inversion clade</taxon>
        <taxon>NPAAA clade</taxon>
        <taxon>indigoferoid/millettioid clade</taxon>
        <taxon>Phaseoleae</taxon>
        <taxon>Vigna</taxon>
    </lineage>
</organism>
<dbReference type="Proteomes" id="UP000501690">
    <property type="component" value="Linkage Group LG11"/>
</dbReference>
<dbReference type="EMBL" id="CP039355">
    <property type="protein sequence ID" value="QCE14487.1"/>
    <property type="molecule type" value="Genomic_DNA"/>
</dbReference>
<dbReference type="AlphaFoldDB" id="A0A4D6NRS3"/>
<dbReference type="PANTHER" id="PTHR17985:SF8">
    <property type="entry name" value="TRANSPORT AND GOLGI ORGANIZATION PROTEIN 2 HOMOLOG"/>
    <property type="match status" value="1"/>
</dbReference>
<sequence>MMILQASDLPYISISRSGYIDVWRLSELKEGHDQGTQYEAQFLNQSHLQDQDSDIVGGRDEIGGGTWLACSRDGRVAFLTNVLELRSLPEAKTRGDLPASFAHLPNSWSLLT</sequence>
<reference evidence="1 2" key="1">
    <citation type="submission" date="2019-04" db="EMBL/GenBank/DDBJ databases">
        <title>An improved genome assembly and genetic linkage map for asparagus bean, Vigna unguiculata ssp. sesquipedialis.</title>
        <authorList>
            <person name="Xia Q."/>
            <person name="Zhang R."/>
            <person name="Dong Y."/>
        </authorList>
    </citation>
    <scope>NUCLEOTIDE SEQUENCE [LARGE SCALE GENOMIC DNA]</scope>
    <source>
        <tissue evidence="1">Leaf</tissue>
    </source>
</reference>
<accession>A0A4D6NRS3</accession>
<proteinExistence type="predicted"/>
<dbReference type="PANTHER" id="PTHR17985">
    <property type="entry name" value="SER/THR-RICH PROTEIN T10 IN DGCR REGION"/>
    <property type="match status" value="1"/>
</dbReference>
<keyword evidence="2" id="KW-1185">Reference proteome</keyword>
<gene>
    <name evidence="1" type="ORF">DEO72_LG11g1488</name>
</gene>
<evidence type="ECO:0000313" key="2">
    <source>
        <dbReference type="Proteomes" id="UP000501690"/>
    </source>
</evidence>